<sequence length="360" mass="41095">MPLDYGATIRRLEVNFATLSPLETYWVGKQEFFVSQGYTLLPRYRPDWVPSWRRDPAISVLDAHDRHSVPPAQSHLMDATRLSDGKLVMIKKVARGSEEVRISTYLSSEALRGDPRNHCVPVFDVLDDPDDSTVSFLVMAFLRRMDDVDFDTVGTIFDCIGQLLEGLVFLHEHNVAHRDCAYRNVLMDATAMFPQGFHPVADLCLPDDTSKAAPCLPRSTVPVKYYYADFGISTMFAPGDTHRLVTGTHGLDRDVPELSDDLPYNPFKVDVFILGNLIRTFLVEKYTNVNMLAPLVRQMTAHNPQDRPTAAEALKHMRQIMRSVWSLHRLWRAHPRDEFMFARPSFDLIHLLSVAYRSVF</sequence>
<protein>
    <recommendedName>
        <fullName evidence="3">Protein kinase domain-containing protein</fullName>
    </recommendedName>
</protein>
<dbReference type="SUPFAM" id="SSF56112">
    <property type="entry name" value="Protein kinase-like (PK-like)"/>
    <property type="match status" value="1"/>
</dbReference>
<dbReference type="Gene3D" id="1.10.510.10">
    <property type="entry name" value="Transferase(Phosphotransferase) domain 1"/>
    <property type="match status" value="1"/>
</dbReference>
<dbReference type="AlphaFoldDB" id="A0A5C2SE69"/>
<feature type="domain" description="Protein kinase" evidence="3">
    <location>
        <begin position="55"/>
        <end position="360"/>
    </location>
</feature>
<keyword evidence="5" id="KW-1185">Reference proteome</keyword>
<dbReference type="Proteomes" id="UP000313359">
    <property type="component" value="Unassembled WGS sequence"/>
</dbReference>
<dbReference type="PROSITE" id="PS50011">
    <property type="entry name" value="PROTEIN_KINASE_DOM"/>
    <property type="match status" value="1"/>
</dbReference>
<dbReference type="SMART" id="SM00220">
    <property type="entry name" value="S_TKc"/>
    <property type="match status" value="1"/>
</dbReference>
<keyword evidence="1" id="KW-0547">Nucleotide-binding</keyword>
<evidence type="ECO:0000313" key="4">
    <source>
        <dbReference type="EMBL" id="RPD62072.1"/>
    </source>
</evidence>
<dbReference type="GO" id="GO:0004674">
    <property type="term" value="F:protein serine/threonine kinase activity"/>
    <property type="evidence" value="ECO:0007669"/>
    <property type="project" value="TreeGrafter"/>
</dbReference>
<organism evidence="4 5">
    <name type="scientific">Lentinus tigrinus ALCF2SS1-6</name>
    <dbReference type="NCBI Taxonomy" id="1328759"/>
    <lineage>
        <taxon>Eukaryota</taxon>
        <taxon>Fungi</taxon>
        <taxon>Dikarya</taxon>
        <taxon>Basidiomycota</taxon>
        <taxon>Agaricomycotina</taxon>
        <taxon>Agaricomycetes</taxon>
        <taxon>Polyporales</taxon>
        <taxon>Polyporaceae</taxon>
        <taxon>Lentinus</taxon>
    </lineage>
</organism>
<dbReference type="Pfam" id="PF07714">
    <property type="entry name" value="PK_Tyr_Ser-Thr"/>
    <property type="match status" value="1"/>
</dbReference>
<dbReference type="STRING" id="1328759.A0A5C2SE69"/>
<dbReference type="PANTHER" id="PTHR24346">
    <property type="entry name" value="MAP/MICROTUBULE AFFINITY-REGULATING KINASE"/>
    <property type="match status" value="1"/>
</dbReference>
<reference evidence="4" key="1">
    <citation type="journal article" date="2018" name="Genome Biol. Evol.">
        <title>Genomics and development of Lentinus tigrinus, a white-rot wood-decaying mushroom with dimorphic fruiting bodies.</title>
        <authorList>
            <person name="Wu B."/>
            <person name="Xu Z."/>
            <person name="Knudson A."/>
            <person name="Carlson A."/>
            <person name="Chen N."/>
            <person name="Kovaka S."/>
            <person name="LaButti K."/>
            <person name="Lipzen A."/>
            <person name="Pennachio C."/>
            <person name="Riley R."/>
            <person name="Schakwitz W."/>
            <person name="Umezawa K."/>
            <person name="Ohm R.A."/>
            <person name="Grigoriev I.V."/>
            <person name="Nagy L.G."/>
            <person name="Gibbons J."/>
            <person name="Hibbett D."/>
        </authorList>
    </citation>
    <scope>NUCLEOTIDE SEQUENCE [LARGE SCALE GENOMIC DNA]</scope>
    <source>
        <strain evidence="4">ALCF2SS1-6</strain>
    </source>
</reference>
<accession>A0A5C2SE69</accession>
<dbReference type="GO" id="GO:0005737">
    <property type="term" value="C:cytoplasm"/>
    <property type="evidence" value="ECO:0007669"/>
    <property type="project" value="TreeGrafter"/>
</dbReference>
<dbReference type="InterPro" id="IPR011009">
    <property type="entry name" value="Kinase-like_dom_sf"/>
</dbReference>
<evidence type="ECO:0000313" key="5">
    <source>
        <dbReference type="Proteomes" id="UP000313359"/>
    </source>
</evidence>
<evidence type="ECO:0000256" key="2">
    <source>
        <dbReference type="ARBA" id="ARBA00022840"/>
    </source>
</evidence>
<dbReference type="GO" id="GO:0035556">
    <property type="term" value="P:intracellular signal transduction"/>
    <property type="evidence" value="ECO:0007669"/>
    <property type="project" value="TreeGrafter"/>
</dbReference>
<dbReference type="EMBL" id="ML122260">
    <property type="protein sequence ID" value="RPD62072.1"/>
    <property type="molecule type" value="Genomic_DNA"/>
</dbReference>
<name>A0A5C2SE69_9APHY</name>
<dbReference type="InterPro" id="IPR000719">
    <property type="entry name" value="Prot_kinase_dom"/>
</dbReference>
<dbReference type="GO" id="GO:0005524">
    <property type="term" value="F:ATP binding"/>
    <property type="evidence" value="ECO:0007669"/>
    <property type="project" value="UniProtKB-KW"/>
</dbReference>
<evidence type="ECO:0000259" key="3">
    <source>
        <dbReference type="PROSITE" id="PS50011"/>
    </source>
</evidence>
<evidence type="ECO:0000256" key="1">
    <source>
        <dbReference type="ARBA" id="ARBA00022741"/>
    </source>
</evidence>
<gene>
    <name evidence="4" type="ORF">L227DRAFT_592651</name>
</gene>
<dbReference type="OrthoDB" id="5987198at2759"/>
<keyword evidence="2" id="KW-0067">ATP-binding</keyword>
<dbReference type="InterPro" id="IPR001245">
    <property type="entry name" value="Ser-Thr/Tyr_kinase_cat_dom"/>
</dbReference>
<dbReference type="PANTHER" id="PTHR24346:SF30">
    <property type="entry name" value="MATERNAL EMBRYONIC LEUCINE ZIPPER KINASE"/>
    <property type="match status" value="1"/>
</dbReference>
<proteinExistence type="predicted"/>